<dbReference type="Gene3D" id="3.40.50.720">
    <property type="entry name" value="NAD(P)-binding Rossmann-like Domain"/>
    <property type="match status" value="1"/>
</dbReference>
<evidence type="ECO:0000256" key="1">
    <source>
        <dbReference type="ARBA" id="ARBA00006484"/>
    </source>
</evidence>
<name>A0A8J4E8X3_9ACTN</name>
<dbReference type="PANTHER" id="PTHR42760:SF133">
    <property type="entry name" value="3-OXOACYL-[ACYL-CARRIER-PROTEIN] REDUCTASE"/>
    <property type="match status" value="1"/>
</dbReference>
<evidence type="ECO:0000256" key="2">
    <source>
        <dbReference type="ARBA" id="ARBA00023002"/>
    </source>
</evidence>
<dbReference type="PANTHER" id="PTHR42760">
    <property type="entry name" value="SHORT-CHAIN DEHYDROGENASES/REDUCTASES FAMILY MEMBER"/>
    <property type="match status" value="1"/>
</dbReference>
<protein>
    <submittedName>
        <fullName evidence="4">Beta-ketoacyl-ACP reductase</fullName>
    </submittedName>
</protein>
<dbReference type="PRINTS" id="PR00080">
    <property type="entry name" value="SDRFAMILY"/>
</dbReference>
<gene>
    <name evidence="4" type="primary">fabG_10</name>
    <name evidence="4" type="ORF">Vau01_107080</name>
</gene>
<comment type="caution">
    <text evidence="4">The sequence shown here is derived from an EMBL/GenBank/DDBJ whole genome shotgun (WGS) entry which is preliminary data.</text>
</comment>
<dbReference type="SMART" id="SM00822">
    <property type="entry name" value="PKS_KR"/>
    <property type="match status" value="1"/>
</dbReference>
<accession>A0A8J4E8X3</accession>
<dbReference type="Pfam" id="PF13561">
    <property type="entry name" value="adh_short_C2"/>
    <property type="match status" value="1"/>
</dbReference>
<comment type="similarity">
    <text evidence="1">Belongs to the short-chain dehydrogenases/reductases (SDR) family.</text>
</comment>
<evidence type="ECO:0000313" key="4">
    <source>
        <dbReference type="EMBL" id="GIJ63192.1"/>
    </source>
</evidence>
<dbReference type="InterPro" id="IPR057326">
    <property type="entry name" value="KR_dom"/>
</dbReference>
<dbReference type="GO" id="GO:0016616">
    <property type="term" value="F:oxidoreductase activity, acting on the CH-OH group of donors, NAD or NADP as acceptor"/>
    <property type="evidence" value="ECO:0007669"/>
    <property type="project" value="UniProtKB-ARBA"/>
</dbReference>
<evidence type="ECO:0000313" key="5">
    <source>
        <dbReference type="Proteomes" id="UP000612585"/>
    </source>
</evidence>
<dbReference type="SUPFAM" id="SSF51735">
    <property type="entry name" value="NAD(P)-binding Rossmann-fold domains"/>
    <property type="match status" value="1"/>
</dbReference>
<dbReference type="InterPro" id="IPR002347">
    <property type="entry name" value="SDR_fam"/>
</dbReference>
<dbReference type="PROSITE" id="PS00061">
    <property type="entry name" value="ADH_SHORT"/>
    <property type="match status" value="1"/>
</dbReference>
<dbReference type="GO" id="GO:0048038">
    <property type="term" value="F:quinone binding"/>
    <property type="evidence" value="ECO:0007669"/>
    <property type="project" value="TreeGrafter"/>
</dbReference>
<proteinExistence type="inferred from homology"/>
<dbReference type="RefSeq" id="WP_204009264.1">
    <property type="nucleotide sequence ID" value="NZ_BOPG01000089.1"/>
</dbReference>
<keyword evidence="5" id="KW-1185">Reference proteome</keyword>
<dbReference type="Proteomes" id="UP000612585">
    <property type="component" value="Unassembled WGS sequence"/>
</dbReference>
<dbReference type="InterPro" id="IPR020904">
    <property type="entry name" value="Sc_DH/Rdtase_CS"/>
</dbReference>
<dbReference type="FunFam" id="3.40.50.720:FF:000084">
    <property type="entry name" value="Short-chain dehydrogenase reductase"/>
    <property type="match status" value="1"/>
</dbReference>
<dbReference type="InterPro" id="IPR036291">
    <property type="entry name" value="NAD(P)-bd_dom_sf"/>
</dbReference>
<feature type="domain" description="Ketoreductase" evidence="3">
    <location>
        <begin position="7"/>
        <end position="183"/>
    </location>
</feature>
<sequence>MGMFDGKVAIVTGSGRGIGRAVAESLAAQGAAVVVNDIDVDVAEQAAKEIGGRVAVFGGDLAADGAPEQLVDTAVRTFGQLDIVVNNAGYTLDAPIHKMSDRDFQAMLDIHTVAPFRVLRAAAPHLREPAKAERAEGREVFRKVVNVSSVAGTMGNAGQANYSAAKSAVIGMTKTLAKEWGQFKINVNAVAFGFVDTRLTVEKTGDTVVRVGDREVRYGIPRAMRDAIAAAIPLGRAATPQEAAGGVIFLCSPWSNYVHGQVLNITGGLSSGMDS</sequence>
<dbReference type="AlphaFoldDB" id="A0A8J4E8X3"/>
<dbReference type="PRINTS" id="PR00081">
    <property type="entry name" value="GDHRDH"/>
</dbReference>
<evidence type="ECO:0000259" key="3">
    <source>
        <dbReference type="SMART" id="SM00822"/>
    </source>
</evidence>
<dbReference type="EMBL" id="BOPG01000089">
    <property type="protein sequence ID" value="GIJ63192.1"/>
    <property type="molecule type" value="Genomic_DNA"/>
</dbReference>
<reference evidence="4" key="1">
    <citation type="submission" date="2021-01" db="EMBL/GenBank/DDBJ databases">
        <title>Whole genome shotgun sequence of Virgisporangium aurantiacum NBRC 16421.</title>
        <authorList>
            <person name="Komaki H."/>
            <person name="Tamura T."/>
        </authorList>
    </citation>
    <scope>NUCLEOTIDE SEQUENCE</scope>
    <source>
        <strain evidence="4">NBRC 16421</strain>
    </source>
</reference>
<organism evidence="4 5">
    <name type="scientific">Virgisporangium aurantiacum</name>
    <dbReference type="NCBI Taxonomy" id="175570"/>
    <lineage>
        <taxon>Bacteria</taxon>
        <taxon>Bacillati</taxon>
        <taxon>Actinomycetota</taxon>
        <taxon>Actinomycetes</taxon>
        <taxon>Micromonosporales</taxon>
        <taxon>Micromonosporaceae</taxon>
        <taxon>Virgisporangium</taxon>
    </lineage>
</organism>
<dbReference type="GO" id="GO:0006633">
    <property type="term" value="P:fatty acid biosynthetic process"/>
    <property type="evidence" value="ECO:0007669"/>
    <property type="project" value="TreeGrafter"/>
</dbReference>
<keyword evidence="2" id="KW-0560">Oxidoreductase</keyword>